<gene>
    <name evidence="3" type="ORF">A3I29_01810</name>
</gene>
<proteinExistence type="predicted"/>
<dbReference type="Pfam" id="PF01368">
    <property type="entry name" value="DHH"/>
    <property type="match status" value="1"/>
</dbReference>
<evidence type="ECO:0000313" key="3">
    <source>
        <dbReference type="EMBL" id="OGH80486.1"/>
    </source>
</evidence>
<name>A0A1F6N971_9BACT</name>
<dbReference type="Pfam" id="PF02272">
    <property type="entry name" value="DHHA1"/>
    <property type="match status" value="1"/>
</dbReference>
<feature type="domain" description="DDH" evidence="1">
    <location>
        <begin position="17"/>
        <end position="159"/>
    </location>
</feature>
<dbReference type="PANTHER" id="PTHR47618:SF1">
    <property type="entry name" value="BIFUNCTIONAL OLIGORIBONUCLEASE AND PAP PHOSPHATASE NRNA"/>
    <property type="match status" value="1"/>
</dbReference>
<dbReference type="Gene3D" id="3.90.1640.10">
    <property type="entry name" value="inorganic pyrophosphatase (n-terminal core)"/>
    <property type="match status" value="1"/>
</dbReference>
<dbReference type="STRING" id="1798689.A3I29_01810"/>
<dbReference type="InterPro" id="IPR003156">
    <property type="entry name" value="DHHA1_dom"/>
</dbReference>
<dbReference type="AlphaFoldDB" id="A0A1F6N971"/>
<dbReference type="Proteomes" id="UP000178726">
    <property type="component" value="Unassembled WGS sequence"/>
</dbReference>
<comment type="caution">
    <text evidence="3">The sequence shown here is derived from an EMBL/GenBank/DDBJ whole genome shotgun (WGS) entry which is preliminary data.</text>
</comment>
<dbReference type="EMBL" id="MFQK01000045">
    <property type="protein sequence ID" value="OGH80486.1"/>
    <property type="molecule type" value="Genomic_DNA"/>
</dbReference>
<protein>
    <recommendedName>
        <fullName evidence="5">DDH domain-containing protein</fullName>
    </recommendedName>
</protein>
<sequence>MHIIAQQIHNHIKQAKKVMIVPHQNPDGDAIGAATAFLEYLAELNKEIVIFCVTPVTDKLHFVPHSTTVITDPAIFKDSSVDTIVVLDSGDLRYAGIATHLVNHPATIINIDHHATNERFGSYNLVNTTAASTTEILFHFFRANSIRINPRMATSLLTGLTTDTGNFSNAATSVSALAVGGELIRSGGNYNLINNAVIRNKSVESLRLWGKALQRLTKEPDYNMVYTYVTRQDLIEHKVDDQETEGIANFLNNLENPGIVLVLKETANGMVKGSLRTTRNDIDVSLLAKQLNGGGHKKAAGFTVGSTIEEVVKKIKILLKA</sequence>
<dbReference type="InterPro" id="IPR051319">
    <property type="entry name" value="Oligoribo/pAp-PDE_c-di-AMP_PDE"/>
</dbReference>
<organism evidence="3 4">
    <name type="scientific">Candidatus Magasanikbacteria bacterium RIFCSPLOWO2_02_FULL_44_11</name>
    <dbReference type="NCBI Taxonomy" id="1798689"/>
    <lineage>
        <taxon>Bacteria</taxon>
        <taxon>Candidatus Magasanikiibacteriota</taxon>
    </lineage>
</organism>
<feature type="domain" description="DHHA1" evidence="2">
    <location>
        <begin position="222"/>
        <end position="317"/>
    </location>
</feature>
<evidence type="ECO:0000259" key="1">
    <source>
        <dbReference type="Pfam" id="PF01368"/>
    </source>
</evidence>
<evidence type="ECO:0000259" key="2">
    <source>
        <dbReference type="Pfam" id="PF02272"/>
    </source>
</evidence>
<dbReference type="Gene3D" id="3.10.310.30">
    <property type="match status" value="1"/>
</dbReference>
<accession>A0A1F6N971</accession>
<evidence type="ECO:0008006" key="5">
    <source>
        <dbReference type="Google" id="ProtNLM"/>
    </source>
</evidence>
<dbReference type="SUPFAM" id="SSF64182">
    <property type="entry name" value="DHH phosphoesterases"/>
    <property type="match status" value="1"/>
</dbReference>
<dbReference type="PANTHER" id="PTHR47618">
    <property type="entry name" value="BIFUNCTIONAL OLIGORIBONUCLEASE AND PAP PHOSPHATASE NRNA"/>
    <property type="match status" value="1"/>
</dbReference>
<dbReference type="InterPro" id="IPR001667">
    <property type="entry name" value="DDH_dom"/>
</dbReference>
<dbReference type="GO" id="GO:0003676">
    <property type="term" value="F:nucleic acid binding"/>
    <property type="evidence" value="ECO:0007669"/>
    <property type="project" value="InterPro"/>
</dbReference>
<reference evidence="3 4" key="1">
    <citation type="journal article" date="2016" name="Nat. Commun.">
        <title>Thousands of microbial genomes shed light on interconnected biogeochemical processes in an aquifer system.</title>
        <authorList>
            <person name="Anantharaman K."/>
            <person name="Brown C.T."/>
            <person name="Hug L.A."/>
            <person name="Sharon I."/>
            <person name="Castelle C.J."/>
            <person name="Probst A.J."/>
            <person name="Thomas B.C."/>
            <person name="Singh A."/>
            <person name="Wilkins M.J."/>
            <person name="Karaoz U."/>
            <person name="Brodie E.L."/>
            <person name="Williams K.H."/>
            <person name="Hubbard S.S."/>
            <person name="Banfield J.F."/>
        </authorList>
    </citation>
    <scope>NUCLEOTIDE SEQUENCE [LARGE SCALE GENOMIC DNA]</scope>
</reference>
<dbReference type="InterPro" id="IPR038763">
    <property type="entry name" value="DHH_sf"/>
</dbReference>
<evidence type="ECO:0000313" key="4">
    <source>
        <dbReference type="Proteomes" id="UP000178726"/>
    </source>
</evidence>